<comment type="caution">
    <text evidence="2">The sequence shown here is derived from an EMBL/GenBank/DDBJ whole genome shotgun (WGS) entry which is preliminary data.</text>
</comment>
<keyword evidence="3" id="KW-1185">Reference proteome</keyword>
<dbReference type="EMBL" id="BGZK01012067">
    <property type="protein sequence ID" value="GBP09286.1"/>
    <property type="molecule type" value="Genomic_DNA"/>
</dbReference>
<reference evidence="2 3" key="1">
    <citation type="journal article" date="2019" name="Commun. Biol.">
        <title>The bagworm genome reveals a unique fibroin gene that provides high tensile strength.</title>
        <authorList>
            <person name="Kono N."/>
            <person name="Nakamura H."/>
            <person name="Ohtoshi R."/>
            <person name="Tomita M."/>
            <person name="Numata K."/>
            <person name="Arakawa K."/>
        </authorList>
    </citation>
    <scope>NUCLEOTIDE SEQUENCE [LARGE SCALE GENOMIC DNA]</scope>
</reference>
<protein>
    <submittedName>
        <fullName evidence="2">Uncharacterized protein</fullName>
    </submittedName>
</protein>
<organism evidence="2 3">
    <name type="scientific">Eumeta variegata</name>
    <name type="common">Bagworm moth</name>
    <name type="synonym">Eumeta japonica</name>
    <dbReference type="NCBI Taxonomy" id="151549"/>
    <lineage>
        <taxon>Eukaryota</taxon>
        <taxon>Metazoa</taxon>
        <taxon>Ecdysozoa</taxon>
        <taxon>Arthropoda</taxon>
        <taxon>Hexapoda</taxon>
        <taxon>Insecta</taxon>
        <taxon>Pterygota</taxon>
        <taxon>Neoptera</taxon>
        <taxon>Endopterygota</taxon>
        <taxon>Lepidoptera</taxon>
        <taxon>Glossata</taxon>
        <taxon>Ditrysia</taxon>
        <taxon>Tineoidea</taxon>
        <taxon>Psychidae</taxon>
        <taxon>Oiketicinae</taxon>
        <taxon>Eumeta</taxon>
    </lineage>
</organism>
<feature type="compositionally biased region" description="Basic and acidic residues" evidence="1">
    <location>
        <begin position="103"/>
        <end position="112"/>
    </location>
</feature>
<evidence type="ECO:0000313" key="2">
    <source>
        <dbReference type="EMBL" id="GBP09286.1"/>
    </source>
</evidence>
<proteinExistence type="predicted"/>
<dbReference type="Proteomes" id="UP000299102">
    <property type="component" value="Unassembled WGS sequence"/>
</dbReference>
<accession>A0A4C1T4Z5</accession>
<dbReference type="GO" id="GO:0006357">
    <property type="term" value="P:regulation of transcription by RNA polymerase II"/>
    <property type="evidence" value="ECO:0007669"/>
    <property type="project" value="UniProtKB-ARBA"/>
</dbReference>
<dbReference type="GO" id="GO:0003677">
    <property type="term" value="F:DNA binding"/>
    <property type="evidence" value="ECO:0007669"/>
    <property type="project" value="InterPro"/>
</dbReference>
<dbReference type="AlphaFoldDB" id="A0A4C1T4Z5"/>
<evidence type="ECO:0000313" key="3">
    <source>
        <dbReference type="Proteomes" id="UP000299102"/>
    </source>
</evidence>
<feature type="region of interest" description="Disordered" evidence="1">
    <location>
        <begin position="86"/>
        <end position="137"/>
    </location>
</feature>
<name>A0A4C1T4Z5_EUMVA</name>
<sequence length="137" mass="14795">MSRDYPPLSDFTVAFAREYKAFMVANGIKGYQVAERLGRNESYVSVRANGKRPLDTQDVDALAMLAGWSGDELMLELARRASAAGYPGGSVGTGMSAAPVSLAERRAARAEREEDDELAVASERTEDTGEDHDGYDA</sequence>
<dbReference type="SUPFAM" id="SSF47413">
    <property type="entry name" value="lambda repressor-like DNA-binding domains"/>
    <property type="match status" value="1"/>
</dbReference>
<evidence type="ECO:0000256" key="1">
    <source>
        <dbReference type="SAM" id="MobiDB-lite"/>
    </source>
</evidence>
<dbReference type="InterPro" id="IPR010982">
    <property type="entry name" value="Lambda_DNA-bd_dom_sf"/>
</dbReference>
<feature type="compositionally biased region" description="Basic and acidic residues" evidence="1">
    <location>
        <begin position="123"/>
        <end position="137"/>
    </location>
</feature>
<gene>
    <name evidence="2" type="ORF">EVAR_72579_1</name>
</gene>